<keyword evidence="7 9" id="KW-0234">DNA repair</keyword>
<evidence type="ECO:0000256" key="4">
    <source>
        <dbReference type="ARBA" id="ARBA00022741"/>
    </source>
</evidence>
<evidence type="ECO:0000256" key="2">
    <source>
        <dbReference type="ARBA" id="ARBA00009441"/>
    </source>
</evidence>
<proteinExistence type="inferred from homology"/>
<name>A0ABV7N803_9STAP</name>
<dbReference type="CDD" id="cd03241">
    <property type="entry name" value="ABC_RecN"/>
    <property type="match status" value="1"/>
</dbReference>
<reference evidence="13" key="1">
    <citation type="journal article" date="2014" name="Int. J. Syst. Evol. Microbiol.">
        <title>Complete genome of a new Firmicutes species belonging to the dominant human colonic microbiota ('Ruminococcus bicirculans') reveals two chromosomes and a selective capacity to utilize plant glucans.</title>
        <authorList>
            <consortium name="NISC Comparative Sequencing Program"/>
            <person name="Wegmann U."/>
            <person name="Louis P."/>
            <person name="Goesmann A."/>
            <person name="Henrissat B."/>
            <person name="Duncan S.H."/>
            <person name="Flint H.J."/>
        </authorList>
    </citation>
    <scope>NUCLEOTIDE SEQUENCE</scope>
    <source>
        <strain evidence="13">CCM 7756</strain>
    </source>
</reference>
<evidence type="ECO:0000256" key="10">
    <source>
        <dbReference type="SAM" id="Coils"/>
    </source>
</evidence>
<evidence type="ECO:0000313" key="15">
    <source>
        <dbReference type="Proteomes" id="UP001595637"/>
    </source>
</evidence>
<dbReference type="EMBL" id="JBHRVQ010000007">
    <property type="protein sequence ID" value="MFC3389747.1"/>
    <property type="molecule type" value="Genomic_DNA"/>
</dbReference>
<evidence type="ECO:0000256" key="5">
    <source>
        <dbReference type="ARBA" id="ARBA00022763"/>
    </source>
</evidence>
<evidence type="ECO:0000256" key="8">
    <source>
        <dbReference type="ARBA" id="ARBA00033408"/>
    </source>
</evidence>
<reference evidence="13" key="3">
    <citation type="submission" date="2024-09" db="EMBL/GenBank/DDBJ databases">
        <authorList>
            <person name="Sun Q."/>
            <person name="Mori K."/>
        </authorList>
    </citation>
    <scope>NUCLEOTIDE SEQUENCE</scope>
    <source>
        <strain evidence="13">CCM 7756</strain>
    </source>
</reference>
<evidence type="ECO:0000313" key="13">
    <source>
        <dbReference type="EMBL" id="MFC3389729.1"/>
    </source>
</evidence>
<keyword evidence="5 9" id="KW-0227">DNA damage</keyword>
<dbReference type="PANTHER" id="PTHR11059:SF0">
    <property type="entry name" value="DNA REPAIR PROTEIN RECN"/>
    <property type="match status" value="1"/>
</dbReference>
<dbReference type="Pfam" id="PF02463">
    <property type="entry name" value="SMC_N"/>
    <property type="match status" value="1"/>
</dbReference>
<gene>
    <name evidence="13" type="primary">recN</name>
    <name evidence="12" type="ORF">ACFOEO_07805</name>
    <name evidence="13" type="ORF">ACFOEO_14280</name>
    <name evidence="14" type="ORF">ACFOEO_14385</name>
</gene>
<accession>A0ABV7N803</accession>
<feature type="coiled-coil region" evidence="10">
    <location>
        <begin position="311"/>
        <end position="366"/>
    </location>
</feature>
<dbReference type="EMBL" id="JBHRVQ010000006">
    <property type="protein sequence ID" value="MFC3389729.1"/>
    <property type="molecule type" value="Genomic_DNA"/>
</dbReference>
<keyword evidence="6" id="KW-0067">ATP-binding</keyword>
<dbReference type="InterPro" id="IPR003395">
    <property type="entry name" value="RecF/RecN/SMC_N"/>
</dbReference>
<evidence type="ECO:0000313" key="12">
    <source>
        <dbReference type="EMBL" id="MFC3388471.1"/>
    </source>
</evidence>
<dbReference type="NCBIfam" id="TIGR00634">
    <property type="entry name" value="recN"/>
    <property type="match status" value="1"/>
</dbReference>
<evidence type="ECO:0000313" key="14">
    <source>
        <dbReference type="EMBL" id="MFC3389747.1"/>
    </source>
</evidence>
<reference evidence="15" key="2">
    <citation type="journal article" date="2019" name="Int. J. Syst. Evol. Microbiol.">
        <title>The Global Catalogue of Microorganisms (GCM) 10K type strain sequencing project: providing services to taxonomists for standard genome sequencing and annotation.</title>
        <authorList>
            <consortium name="The Broad Institute Genomics Platform"/>
            <consortium name="The Broad Institute Genome Sequencing Center for Infectious Disease"/>
            <person name="Wu L."/>
            <person name="Ma J."/>
        </authorList>
    </citation>
    <scope>NUCLEOTIDE SEQUENCE [LARGE SCALE GENOMIC DNA]</scope>
    <source>
        <strain evidence="15">CCM 7756</strain>
    </source>
</reference>
<protein>
    <recommendedName>
        <fullName evidence="3 9">DNA repair protein RecN</fullName>
    </recommendedName>
    <alternativeName>
        <fullName evidence="8 9">Recombination protein N</fullName>
    </alternativeName>
</protein>
<dbReference type="InterPro" id="IPR027417">
    <property type="entry name" value="P-loop_NTPase"/>
</dbReference>
<comment type="similarity">
    <text evidence="2 9">Belongs to the RecN family.</text>
</comment>
<keyword evidence="15" id="KW-1185">Reference proteome</keyword>
<dbReference type="RefSeq" id="WP_380653997.1">
    <property type="nucleotide sequence ID" value="NZ_JBHRVQ010000001.1"/>
</dbReference>
<evidence type="ECO:0000256" key="1">
    <source>
        <dbReference type="ARBA" id="ARBA00003618"/>
    </source>
</evidence>
<dbReference type="EMBL" id="JBHRVQ010000001">
    <property type="protein sequence ID" value="MFC3388471.1"/>
    <property type="molecule type" value="Genomic_DNA"/>
</dbReference>
<evidence type="ECO:0000259" key="11">
    <source>
        <dbReference type="SMART" id="SM00382"/>
    </source>
</evidence>
<dbReference type="PANTHER" id="PTHR11059">
    <property type="entry name" value="DNA REPAIR PROTEIN RECN"/>
    <property type="match status" value="1"/>
</dbReference>
<organism evidence="13 15">
    <name type="scientific">Salinicoccus sesuvii</name>
    <dbReference type="NCBI Taxonomy" id="868281"/>
    <lineage>
        <taxon>Bacteria</taxon>
        <taxon>Bacillati</taxon>
        <taxon>Bacillota</taxon>
        <taxon>Bacilli</taxon>
        <taxon>Bacillales</taxon>
        <taxon>Staphylococcaceae</taxon>
        <taxon>Salinicoccus</taxon>
    </lineage>
</organism>
<feature type="domain" description="AAA+ ATPase" evidence="11">
    <location>
        <begin position="24"/>
        <end position="510"/>
    </location>
</feature>
<dbReference type="InterPro" id="IPR003593">
    <property type="entry name" value="AAA+_ATPase"/>
</dbReference>
<keyword evidence="10" id="KW-0175">Coiled coil</keyword>
<dbReference type="Gene3D" id="3.40.50.300">
    <property type="entry name" value="P-loop containing nucleotide triphosphate hydrolases"/>
    <property type="match status" value="2"/>
</dbReference>
<dbReference type="PIRSF" id="PIRSF003128">
    <property type="entry name" value="RecN"/>
    <property type="match status" value="1"/>
</dbReference>
<dbReference type="Proteomes" id="UP001595637">
    <property type="component" value="Unassembled WGS sequence"/>
</dbReference>
<comment type="function">
    <text evidence="1 9">May be involved in recombinational repair of damaged DNA.</text>
</comment>
<dbReference type="SUPFAM" id="SSF52540">
    <property type="entry name" value="P-loop containing nucleoside triphosphate hydrolases"/>
    <property type="match status" value="1"/>
</dbReference>
<dbReference type="InterPro" id="IPR004604">
    <property type="entry name" value="DNA_recomb/repair_RecN"/>
</dbReference>
<comment type="caution">
    <text evidence="13">The sequence shown here is derived from an EMBL/GenBank/DDBJ whole genome shotgun (WGS) entry which is preliminary data.</text>
</comment>
<evidence type="ECO:0000256" key="6">
    <source>
        <dbReference type="ARBA" id="ARBA00022840"/>
    </source>
</evidence>
<evidence type="ECO:0000256" key="7">
    <source>
        <dbReference type="ARBA" id="ARBA00023204"/>
    </source>
</evidence>
<sequence length="560" mass="64079">MFNLLIRLKIKNLAVLKDIELDFDSGLTVISGESGAGKSMIIEAIRYLYGKRASIEDIRYETEGALIEGVFDFPESETIRALLAQNDIEEDELYIVKREVMQNRKSIIKINSRMITLGALKDIMDEVVSIHSQSSQSEALEHSKHILYLDRYIDIPDKSSYGKYQESFEEFKALETRIKELEYKDKNRVQQLQMFQHQYEELENMDLVHDEEEKLEEEISYLDNFEKISNTLSSIQSQLSSEYAPQNVLYDIHSHIETLSNFDENYKEYGDIILEAYHTLDELSSRVGSDLSTLDYDEQSLNAKQLRLSDINSLKRKYNKTLDELIEYRTTLAEDIEQLGNISQSFEALQNRRSQAQKRMENYAKDLHTFRLEQKHFLENRIKKELNDLDMPGADFEISVREGAFDSYGYSDVEFLISTNAGEPLKSMNRIASGGEIARVMLALRTIFTESDAQSLLILDEIDTGVSGLVATRMAEKMQLLSKSRQVISISHLPQAAALADHHLYVSKKTSAQRTSSAAAYLNAEDHVYEIARMLSGSDITEAALENAKTLIQAKNREPN</sequence>
<dbReference type="SMART" id="SM00382">
    <property type="entry name" value="AAA"/>
    <property type="match status" value="1"/>
</dbReference>
<evidence type="ECO:0000256" key="9">
    <source>
        <dbReference type="PIRNR" id="PIRNR003128"/>
    </source>
</evidence>
<evidence type="ECO:0000256" key="3">
    <source>
        <dbReference type="ARBA" id="ARBA00021315"/>
    </source>
</evidence>
<keyword evidence="4" id="KW-0547">Nucleotide-binding</keyword>